<comment type="caution">
    <text evidence="1">The sequence shown here is derived from an EMBL/GenBank/DDBJ whole genome shotgun (WGS) entry which is preliminary data.</text>
</comment>
<dbReference type="Proteomes" id="UP000760494">
    <property type="component" value="Unassembled WGS sequence"/>
</dbReference>
<accession>A0A9Q9RVW6</accession>
<reference evidence="1" key="1">
    <citation type="submission" date="2019-05" db="EMBL/GenBank/DDBJ databases">
        <authorList>
            <person name="Piombo E."/>
        </authorList>
    </citation>
    <scope>NUCLEOTIDE SEQUENCE</scope>
    <source>
        <strain evidence="1">C2S</strain>
    </source>
</reference>
<evidence type="ECO:0000313" key="1">
    <source>
        <dbReference type="EMBL" id="VTT78811.1"/>
    </source>
</evidence>
<dbReference type="AlphaFoldDB" id="A0A9Q9RVW6"/>
<protein>
    <submittedName>
        <fullName evidence="1">Uncharacterized protein</fullName>
    </submittedName>
</protein>
<dbReference type="EMBL" id="CABFJX010000395">
    <property type="protein sequence ID" value="VTT78811.1"/>
    <property type="molecule type" value="Genomic_DNA"/>
</dbReference>
<organism evidence="1 2">
    <name type="scientific">Fusarium fujikuroi</name>
    <name type="common">Bakanae and foot rot disease fungus</name>
    <name type="synonym">Gibberella fujikuroi</name>
    <dbReference type="NCBI Taxonomy" id="5127"/>
    <lineage>
        <taxon>Eukaryota</taxon>
        <taxon>Fungi</taxon>
        <taxon>Dikarya</taxon>
        <taxon>Ascomycota</taxon>
        <taxon>Pezizomycotina</taxon>
        <taxon>Sordariomycetes</taxon>
        <taxon>Hypocreomycetidae</taxon>
        <taxon>Hypocreales</taxon>
        <taxon>Nectriaceae</taxon>
        <taxon>Fusarium</taxon>
        <taxon>Fusarium fujikuroi species complex</taxon>
    </lineage>
</organism>
<evidence type="ECO:0000313" key="2">
    <source>
        <dbReference type="Proteomes" id="UP000760494"/>
    </source>
</evidence>
<sequence>MLSTVRLLRNLFRDHYDQQHSRSSPMRKCGRASPRLVEYLIRKLSKLISSSDGFTLVDCLHPSGASEPGLEPVPCTTGLTSWRQATQSLSELGIPLSLLRSGLLGVIEQTTRSTGFIESWLICKKRFCVFPPSGKVCNPGKSFSTDMTSTIEQTQYIQVLSTISLDSLYSNFKNCQSSLALIRLPLRKRVQIWLLYRSNLWRSWPFAAVQPAFGAVFPNNMFNRSDIEATSFEKRGTMHPNMFWDLTATPHILQSFPHDLQLEISHSAPIRSDVHASHFRAYSCMNVTSLRFEISLHVTLKMQRLAFTKRKYLRSAL</sequence>
<proteinExistence type="predicted"/>
<gene>
    <name evidence="1" type="ORF">C2S_11237</name>
</gene>
<name>A0A9Q9RVW6_FUSFU</name>